<dbReference type="GO" id="GO:0000160">
    <property type="term" value="P:phosphorelay signal transduction system"/>
    <property type="evidence" value="ECO:0007669"/>
    <property type="project" value="InterPro"/>
</dbReference>
<feature type="domain" description="Response regulatory" evidence="4">
    <location>
        <begin position="10"/>
        <end position="130"/>
    </location>
</feature>
<proteinExistence type="predicted"/>
<dbReference type="InterPro" id="IPR000014">
    <property type="entry name" value="PAS"/>
</dbReference>
<sequence length="311" mass="32732">MGSGDTDSLSILHVDDDPSLGSLVKLYLERESSGLDCTVTTETAPDAALDRIRAADTGFDCVISDYDMPRMNGVAFLEAVRGTHPELPVLLFSGEETNEVAAEVIQAGLTDYLRKGLDTDQYTMLIRRVEHAVAGGGQFDTEAETELDGVGVVGADSRFEEADATYASMYGYDADEVAGRHWSELHPEEEVEHIRTHVLPVVEHGGEWSGRSVGLRSDGSTFTESKMVTALDDGRLLIAVSQLDDATLVDDADGGTESEPDPDPDAGAGTDAGPNADGGAGAGADVDSGFADGGRVDSVETDGGSDRTQSR</sequence>
<evidence type="ECO:0000259" key="5">
    <source>
        <dbReference type="PROSITE" id="PS50112"/>
    </source>
</evidence>
<dbReference type="Gene3D" id="3.40.50.2300">
    <property type="match status" value="1"/>
</dbReference>
<dbReference type="PROSITE" id="PS50112">
    <property type="entry name" value="PAS"/>
    <property type="match status" value="1"/>
</dbReference>
<organism evidence="6 7">
    <name type="scientific">Candidatus Halobonum tyrrellensis G22</name>
    <dbReference type="NCBI Taxonomy" id="1324957"/>
    <lineage>
        <taxon>Archaea</taxon>
        <taxon>Methanobacteriati</taxon>
        <taxon>Methanobacteriota</taxon>
        <taxon>Stenosarchaea group</taxon>
        <taxon>Halobacteria</taxon>
        <taxon>Halobacteriales</taxon>
        <taxon>Haloferacaceae</taxon>
        <taxon>Candidatus Halobonum</taxon>
    </lineage>
</organism>
<evidence type="ECO:0000259" key="4">
    <source>
        <dbReference type="PROSITE" id="PS50110"/>
    </source>
</evidence>
<dbReference type="InterPro" id="IPR011006">
    <property type="entry name" value="CheY-like_superfamily"/>
</dbReference>
<feature type="compositionally biased region" description="Basic and acidic residues" evidence="3">
    <location>
        <begin position="294"/>
        <end position="311"/>
    </location>
</feature>
<dbReference type="PANTHER" id="PTHR44591:SF3">
    <property type="entry name" value="RESPONSE REGULATORY DOMAIN-CONTAINING PROTEIN"/>
    <property type="match status" value="1"/>
</dbReference>
<evidence type="ECO:0000313" key="6">
    <source>
        <dbReference type="EMBL" id="ESP87471.1"/>
    </source>
</evidence>
<evidence type="ECO:0000256" key="1">
    <source>
        <dbReference type="ARBA" id="ARBA00022553"/>
    </source>
</evidence>
<dbReference type="eggNOG" id="arCOG02387">
    <property type="taxonomic scope" value="Archaea"/>
</dbReference>
<dbReference type="InterPro" id="IPR035965">
    <property type="entry name" value="PAS-like_dom_sf"/>
</dbReference>
<feature type="compositionally biased region" description="Low complexity" evidence="3">
    <location>
        <begin position="265"/>
        <end position="275"/>
    </location>
</feature>
<accession>V4GQZ2</accession>
<dbReference type="CDD" id="cd00130">
    <property type="entry name" value="PAS"/>
    <property type="match status" value="1"/>
</dbReference>
<dbReference type="Pfam" id="PF00072">
    <property type="entry name" value="Response_reg"/>
    <property type="match status" value="1"/>
</dbReference>
<gene>
    <name evidence="6" type="ORF">K933_13953</name>
</gene>
<dbReference type="SMART" id="SM00448">
    <property type="entry name" value="REC"/>
    <property type="match status" value="1"/>
</dbReference>
<dbReference type="PANTHER" id="PTHR44591">
    <property type="entry name" value="STRESS RESPONSE REGULATOR PROTEIN 1"/>
    <property type="match status" value="1"/>
</dbReference>
<feature type="compositionally biased region" description="Acidic residues" evidence="3">
    <location>
        <begin position="248"/>
        <end position="264"/>
    </location>
</feature>
<dbReference type="OrthoDB" id="8127at2157"/>
<dbReference type="InterPro" id="IPR050595">
    <property type="entry name" value="Bact_response_regulator"/>
</dbReference>
<dbReference type="AlphaFoldDB" id="V4GQZ2"/>
<dbReference type="Proteomes" id="UP000017840">
    <property type="component" value="Unassembled WGS sequence"/>
</dbReference>
<feature type="modified residue" description="4-aspartylphosphate" evidence="2">
    <location>
        <position position="65"/>
    </location>
</feature>
<evidence type="ECO:0000256" key="3">
    <source>
        <dbReference type="SAM" id="MobiDB-lite"/>
    </source>
</evidence>
<evidence type="ECO:0000313" key="7">
    <source>
        <dbReference type="Proteomes" id="UP000017840"/>
    </source>
</evidence>
<dbReference type="InterPro" id="IPR013656">
    <property type="entry name" value="PAS_4"/>
</dbReference>
<dbReference type="SUPFAM" id="SSF52172">
    <property type="entry name" value="CheY-like"/>
    <property type="match status" value="1"/>
</dbReference>
<dbReference type="SUPFAM" id="SSF55785">
    <property type="entry name" value="PYP-like sensor domain (PAS domain)"/>
    <property type="match status" value="1"/>
</dbReference>
<feature type="region of interest" description="Disordered" evidence="3">
    <location>
        <begin position="248"/>
        <end position="311"/>
    </location>
</feature>
<dbReference type="CDD" id="cd00156">
    <property type="entry name" value="REC"/>
    <property type="match status" value="1"/>
</dbReference>
<dbReference type="Gene3D" id="3.30.450.20">
    <property type="entry name" value="PAS domain"/>
    <property type="match status" value="1"/>
</dbReference>
<evidence type="ECO:0000256" key="2">
    <source>
        <dbReference type="PROSITE-ProRule" id="PRU00169"/>
    </source>
</evidence>
<protein>
    <submittedName>
        <fullName evidence="6">HTR-like protein</fullName>
    </submittedName>
</protein>
<reference evidence="6 7" key="1">
    <citation type="journal article" date="2013" name="Genome Announc.">
        <title>Draft Genome Sequence of 'Candidatus Halobonum tyrrellensis' Strain G22, Isolated from the Hypersaline Waters of Lake Tyrrell, Australia.</title>
        <authorList>
            <person name="Ugalde J.A."/>
            <person name="Narasingarao P."/>
            <person name="Kuo S."/>
            <person name="Podell S."/>
            <person name="Allen E.E."/>
        </authorList>
    </citation>
    <scope>NUCLEOTIDE SEQUENCE [LARGE SCALE GENOMIC DNA]</scope>
    <source>
        <strain evidence="6 7">G22</strain>
    </source>
</reference>
<dbReference type="NCBIfam" id="TIGR00229">
    <property type="entry name" value="sensory_box"/>
    <property type="match status" value="1"/>
</dbReference>
<dbReference type="EMBL" id="ASGZ01000058">
    <property type="protein sequence ID" value="ESP87471.1"/>
    <property type="molecule type" value="Genomic_DNA"/>
</dbReference>
<comment type="caution">
    <text evidence="6">The sequence shown here is derived from an EMBL/GenBank/DDBJ whole genome shotgun (WGS) entry which is preliminary data.</text>
</comment>
<dbReference type="InterPro" id="IPR001789">
    <property type="entry name" value="Sig_transdc_resp-reg_receiver"/>
</dbReference>
<name>V4GQZ2_9EURY</name>
<dbReference type="STRING" id="1324957.K933_13953"/>
<dbReference type="PROSITE" id="PS50110">
    <property type="entry name" value="RESPONSE_REGULATORY"/>
    <property type="match status" value="1"/>
</dbReference>
<keyword evidence="1 2" id="KW-0597">Phosphoprotein</keyword>
<feature type="domain" description="PAS" evidence="5">
    <location>
        <begin position="144"/>
        <end position="189"/>
    </location>
</feature>
<dbReference type="Pfam" id="PF08448">
    <property type="entry name" value="PAS_4"/>
    <property type="match status" value="1"/>
</dbReference>
<keyword evidence="7" id="KW-1185">Reference proteome</keyword>